<dbReference type="PANTHER" id="PTHR22754:SF32">
    <property type="entry name" value="DISCO-INTERACTING PROTEIN 2"/>
    <property type="match status" value="1"/>
</dbReference>
<dbReference type="PANTHER" id="PTHR22754">
    <property type="entry name" value="DISCO-INTERACTING PROTEIN 2 DIP2 -RELATED"/>
    <property type="match status" value="1"/>
</dbReference>
<dbReference type="InterPro" id="IPR042099">
    <property type="entry name" value="ANL_N_sf"/>
</dbReference>
<dbReference type="InterPro" id="IPR045851">
    <property type="entry name" value="AMP-bd_C_sf"/>
</dbReference>
<evidence type="ECO:0000259" key="6">
    <source>
        <dbReference type="Pfam" id="PF23024"/>
    </source>
</evidence>
<keyword evidence="2" id="KW-0436">Ligase</keyword>
<evidence type="ECO:0000313" key="7">
    <source>
        <dbReference type="EMBL" id="MCV7230121.1"/>
    </source>
</evidence>
<evidence type="ECO:0000256" key="4">
    <source>
        <dbReference type="ARBA" id="ARBA00023098"/>
    </source>
</evidence>
<keyword evidence="8" id="KW-1185">Reference proteome</keyword>
<gene>
    <name evidence="7" type="ORF">H7J73_29355</name>
</gene>
<keyword evidence="4" id="KW-0443">Lipid metabolism</keyword>
<accession>A0ABT3CKU5</accession>
<dbReference type="InterPro" id="IPR040097">
    <property type="entry name" value="FAAL/FAAC"/>
</dbReference>
<dbReference type="Gene3D" id="3.30.300.30">
    <property type="match status" value="1"/>
</dbReference>
<dbReference type="InterPro" id="IPR000873">
    <property type="entry name" value="AMP-dep_synth/lig_dom"/>
</dbReference>
<dbReference type="CDD" id="cd05931">
    <property type="entry name" value="FAAL"/>
    <property type="match status" value="1"/>
</dbReference>
<dbReference type="RefSeq" id="WP_264071395.1">
    <property type="nucleotide sequence ID" value="NZ_JACKTY010000049.1"/>
</dbReference>
<evidence type="ECO:0000256" key="1">
    <source>
        <dbReference type="ARBA" id="ARBA00006432"/>
    </source>
</evidence>
<dbReference type="InterPro" id="IPR025110">
    <property type="entry name" value="AMP-bd_C"/>
</dbReference>
<evidence type="ECO:0000256" key="2">
    <source>
        <dbReference type="ARBA" id="ARBA00022598"/>
    </source>
</evidence>
<feature type="domain" description="AMP-dependent synthetase/ligase" evidence="5">
    <location>
        <begin position="13"/>
        <end position="418"/>
    </location>
</feature>
<sequence length="583" mass="63440">MPATESTLSTLLRDRAVQQPDQVAFTFIDYDVDPAGFAETLTWAQVYQRVQVVAEELKLHGAAGDRVAIIAPQSLDYVVAFLASLHAGFIGVPLSVPLLGSHDERVSAALRDSEPTVILTTSAVADIVREYSAAGGRSAVSVVEVDALDLETPVQSEPVRQPRTRPAYLQYTSGSTRLPAGVMVSHRNVIANLEQVMADYFADNGGAPPADTTVISWLPFFHDMGLIHGICAPIQCGVRAVLMSPMAFLQRPARWMQELAKNPHTFSAAPNFAFELAVRRTTDADLAGLDLGNVSGIISGSERIHSATMVRFADRFAQFNLAKTAVRPSYGLAEATVYVATPEPECAGRTVRFEYEKLSAGHAKRCENTAAGGTELVSYGTRRASAVRIVDPETRRENPAGALGEIWVHGENVAMGYWRNPEQTERTFGGTIVNPGSGTPEEGWLRTGDIGVMSDDELFIVGRIKDLLIVDGRNHYPDDIEATVQEITGGRVAAIAIPDERTEHLVTIIELKDGASRDDREDRLRDVKRRVTSAISQSHSLRVADIVLVPQGAIPITTSGKVRRSACLDRYRLDNFVRLDEAV</sequence>
<name>A0ABT3CKU5_9MYCO</name>
<evidence type="ECO:0000259" key="5">
    <source>
        <dbReference type="Pfam" id="PF00501"/>
    </source>
</evidence>
<evidence type="ECO:0000256" key="3">
    <source>
        <dbReference type="ARBA" id="ARBA00022832"/>
    </source>
</evidence>
<dbReference type="Gene3D" id="3.40.50.12780">
    <property type="entry name" value="N-terminal domain of ligase-like"/>
    <property type="match status" value="1"/>
</dbReference>
<keyword evidence="3" id="KW-0276">Fatty acid metabolism</keyword>
<dbReference type="SUPFAM" id="SSF56801">
    <property type="entry name" value="Acetyl-CoA synthetase-like"/>
    <property type="match status" value="1"/>
</dbReference>
<comment type="similarity">
    <text evidence="1">Belongs to the ATP-dependent AMP-binding enzyme family.</text>
</comment>
<proteinExistence type="inferred from homology"/>
<feature type="domain" description="AMP-binding enzyme C-terminal" evidence="6">
    <location>
        <begin position="466"/>
        <end position="571"/>
    </location>
</feature>
<protein>
    <submittedName>
        <fullName evidence="7">AMP-binding protein</fullName>
    </submittedName>
</protein>
<dbReference type="Pfam" id="PF23024">
    <property type="entry name" value="AMP-dom_DIP2-like"/>
    <property type="match status" value="1"/>
</dbReference>
<dbReference type="Pfam" id="PF00501">
    <property type="entry name" value="AMP-binding"/>
    <property type="match status" value="1"/>
</dbReference>
<comment type="caution">
    <text evidence="7">The sequence shown here is derived from an EMBL/GenBank/DDBJ whole genome shotgun (WGS) entry which is preliminary data.</text>
</comment>
<dbReference type="NCBIfam" id="NF004509">
    <property type="entry name" value="PRK05850.1"/>
    <property type="match status" value="1"/>
</dbReference>
<dbReference type="EMBL" id="JACKTY010000049">
    <property type="protein sequence ID" value="MCV7230121.1"/>
    <property type="molecule type" value="Genomic_DNA"/>
</dbReference>
<reference evidence="7 8" key="1">
    <citation type="journal article" date="2022" name="BMC Genomics">
        <title>Comparative genome analysis of mycobacteria focusing on tRNA and non-coding RNA.</title>
        <authorList>
            <person name="Behra P.R.K."/>
            <person name="Pettersson B.M.F."/>
            <person name="Ramesh M."/>
            <person name="Das S."/>
            <person name="Dasgupta S."/>
            <person name="Kirsebom L.A."/>
        </authorList>
    </citation>
    <scope>NUCLEOTIDE SEQUENCE [LARGE SCALE GENOMIC DNA]</scope>
    <source>
        <strain evidence="7 8">DSM 44078</strain>
    </source>
</reference>
<dbReference type="Proteomes" id="UP001526201">
    <property type="component" value="Unassembled WGS sequence"/>
</dbReference>
<organism evidence="7 8">
    <name type="scientific">Mycolicibacterium komossense</name>
    <dbReference type="NCBI Taxonomy" id="1779"/>
    <lineage>
        <taxon>Bacteria</taxon>
        <taxon>Bacillati</taxon>
        <taxon>Actinomycetota</taxon>
        <taxon>Actinomycetes</taxon>
        <taxon>Mycobacteriales</taxon>
        <taxon>Mycobacteriaceae</taxon>
        <taxon>Mycolicibacterium</taxon>
    </lineage>
</organism>
<evidence type="ECO:0000313" key="8">
    <source>
        <dbReference type="Proteomes" id="UP001526201"/>
    </source>
</evidence>